<keyword evidence="2" id="KW-0328">Glycosyltransferase</keyword>
<dbReference type="KEGG" id="dat:HRM2_18330"/>
<dbReference type="PANTHER" id="PTHR48090">
    <property type="entry name" value="UNDECAPRENYL-PHOSPHATE 4-DEOXY-4-FORMAMIDO-L-ARABINOSE TRANSFERASE-RELATED"/>
    <property type="match status" value="1"/>
</dbReference>
<name>C0QBS3_DESAH</name>
<dbReference type="SUPFAM" id="SSF53448">
    <property type="entry name" value="Nucleotide-diphospho-sugar transferases"/>
    <property type="match status" value="1"/>
</dbReference>
<dbReference type="CAZy" id="GT2">
    <property type="family name" value="Glycosyltransferase Family 2"/>
</dbReference>
<evidence type="ECO:0000256" key="6">
    <source>
        <dbReference type="ARBA" id="ARBA00022989"/>
    </source>
</evidence>
<evidence type="ECO:0000256" key="2">
    <source>
        <dbReference type="ARBA" id="ARBA00022676"/>
    </source>
</evidence>
<dbReference type="InterPro" id="IPR050256">
    <property type="entry name" value="Glycosyltransferase_2"/>
</dbReference>
<dbReference type="eggNOG" id="COG1215">
    <property type="taxonomic scope" value="Bacteria"/>
</dbReference>
<sequence>MNNQPPPELSIVVPFYNEENCLIPVCSEIIKVLTEGVDCPWELILVDDGSTDRTADLMDSLCTSTPPVKAVHISPNSGQSAALEGGFSVTRGTYIAVLDGDGQNDPRDIPILMNELKLRDVHLMCGIRANRTDTRLRKLSSKIANHIRNAILKDNITDMGCAIRVFRRQCLERIQFFRNAHRFFPALMLRAGYTVSEMPVNHRPRIKGTSKYGMGIQNRLWTGIVDLAGVYWLTKRTLSYTIRENHATLNKEDQ</sequence>
<feature type="domain" description="Glycosyltransferase 2-like" evidence="8">
    <location>
        <begin position="10"/>
        <end position="173"/>
    </location>
</feature>
<dbReference type="GO" id="GO:0099621">
    <property type="term" value="F:undecaprenyl-phosphate 4-deoxy-4-formamido-L-arabinose transferase activity"/>
    <property type="evidence" value="ECO:0007669"/>
    <property type="project" value="TreeGrafter"/>
</dbReference>
<evidence type="ECO:0000313" key="9">
    <source>
        <dbReference type="EMBL" id="ACN14935.1"/>
    </source>
</evidence>
<dbReference type="EC" id="2.7.8.-" evidence="9"/>
<protein>
    <submittedName>
        <fullName evidence="9">ArnC</fullName>
        <ecNumber evidence="9">2.7.8.-</ecNumber>
    </submittedName>
</protein>
<accession>C0QBS3</accession>
<reference evidence="9 10" key="1">
    <citation type="journal article" date="2009" name="Environ. Microbiol.">
        <title>Genome sequence of Desulfobacterium autotrophicum HRM2, a marine sulfate reducer oxidizing organic carbon completely to carbon dioxide.</title>
        <authorList>
            <person name="Strittmatter A.W."/>
            <person name="Liesegang H."/>
            <person name="Rabus R."/>
            <person name="Decker I."/>
            <person name="Amann J."/>
            <person name="Andres S."/>
            <person name="Henne A."/>
            <person name="Fricke W.F."/>
            <person name="Martinez-Arias R."/>
            <person name="Bartels D."/>
            <person name="Goesmann A."/>
            <person name="Krause L."/>
            <person name="Puehler A."/>
            <person name="Klenk H.P."/>
            <person name="Richter M."/>
            <person name="Schuler M."/>
            <person name="Gloeckner F.O."/>
            <person name="Meyerdierks A."/>
            <person name="Gottschalk G."/>
            <person name="Amann R."/>
        </authorList>
    </citation>
    <scope>NUCLEOTIDE SEQUENCE [LARGE SCALE GENOMIC DNA]</scope>
    <source>
        <strain evidence="10">ATCC 43914 / DSM 3382 / HRM2</strain>
    </source>
</reference>
<dbReference type="PANTHER" id="PTHR48090:SF3">
    <property type="entry name" value="UNDECAPRENYL-PHOSPHATE 4-DEOXY-4-FORMAMIDO-L-ARABINOSE TRANSFERASE"/>
    <property type="match status" value="1"/>
</dbReference>
<dbReference type="EMBL" id="CP001087">
    <property type="protein sequence ID" value="ACN14935.1"/>
    <property type="molecule type" value="Genomic_DNA"/>
</dbReference>
<evidence type="ECO:0000256" key="4">
    <source>
        <dbReference type="ARBA" id="ARBA00022692"/>
    </source>
</evidence>
<dbReference type="AlphaFoldDB" id="C0QBS3"/>
<keyword evidence="4" id="KW-0812">Transmembrane</keyword>
<dbReference type="InterPro" id="IPR029044">
    <property type="entry name" value="Nucleotide-diphossugar_trans"/>
</dbReference>
<evidence type="ECO:0000256" key="7">
    <source>
        <dbReference type="ARBA" id="ARBA00023136"/>
    </source>
</evidence>
<evidence type="ECO:0000259" key="8">
    <source>
        <dbReference type="Pfam" id="PF00535"/>
    </source>
</evidence>
<keyword evidence="10" id="KW-1185">Reference proteome</keyword>
<proteinExistence type="predicted"/>
<dbReference type="HOGENOM" id="CLU_033536_11_0_7"/>
<keyword evidence="3 9" id="KW-0808">Transferase</keyword>
<keyword evidence="7" id="KW-0472">Membrane</keyword>
<keyword evidence="1" id="KW-1003">Cell membrane</keyword>
<gene>
    <name evidence="9" type="primary">arnC</name>
    <name evidence="9" type="ordered locus">HRM2_18330</name>
</gene>
<dbReference type="Proteomes" id="UP000000442">
    <property type="component" value="Chromosome"/>
</dbReference>
<organism evidence="9 10">
    <name type="scientific">Desulforapulum autotrophicum (strain ATCC 43914 / DSM 3382 / VKM B-1955 / HRM2)</name>
    <name type="common">Desulfobacterium autotrophicum</name>
    <dbReference type="NCBI Taxonomy" id="177437"/>
    <lineage>
        <taxon>Bacteria</taxon>
        <taxon>Pseudomonadati</taxon>
        <taxon>Thermodesulfobacteriota</taxon>
        <taxon>Desulfobacteria</taxon>
        <taxon>Desulfobacterales</taxon>
        <taxon>Desulfobacteraceae</taxon>
        <taxon>Desulforapulum</taxon>
    </lineage>
</organism>
<dbReference type="CDD" id="cd04187">
    <property type="entry name" value="DPM1_like_bac"/>
    <property type="match status" value="1"/>
</dbReference>
<dbReference type="Gene3D" id="3.90.550.10">
    <property type="entry name" value="Spore Coat Polysaccharide Biosynthesis Protein SpsA, Chain A"/>
    <property type="match status" value="1"/>
</dbReference>
<dbReference type="InterPro" id="IPR001173">
    <property type="entry name" value="Glyco_trans_2-like"/>
</dbReference>
<keyword evidence="5" id="KW-0448">Lipopolysaccharide biosynthesis</keyword>
<keyword evidence="6" id="KW-1133">Transmembrane helix</keyword>
<dbReference type="GO" id="GO:0009103">
    <property type="term" value="P:lipopolysaccharide biosynthetic process"/>
    <property type="evidence" value="ECO:0007669"/>
    <property type="project" value="UniProtKB-KW"/>
</dbReference>
<dbReference type="STRING" id="177437.HRM2_18330"/>
<dbReference type="GO" id="GO:0005886">
    <property type="term" value="C:plasma membrane"/>
    <property type="evidence" value="ECO:0007669"/>
    <property type="project" value="TreeGrafter"/>
</dbReference>
<dbReference type="RefSeq" id="WP_015903721.1">
    <property type="nucleotide sequence ID" value="NC_012108.1"/>
</dbReference>
<evidence type="ECO:0000256" key="5">
    <source>
        <dbReference type="ARBA" id="ARBA00022985"/>
    </source>
</evidence>
<evidence type="ECO:0000256" key="1">
    <source>
        <dbReference type="ARBA" id="ARBA00022475"/>
    </source>
</evidence>
<evidence type="ECO:0000256" key="3">
    <source>
        <dbReference type="ARBA" id="ARBA00022679"/>
    </source>
</evidence>
<evidence type="ECO:0000313" key="10">
    <source>
        <dbReference type="Proteomes" id="UP000000442"/>
    </source>
</evidence>
<dbReference type="Pfam" id="PF00535">
    <property type="entry name" value="Glycos_transf_2"/>
    <property type="match status" value="1"/>
</dbReference>